<dbReference type="GO" id="GO:0043240">
    <property type="term" value="C:Fanconi anaemia nuclear complex"/>
    <property type="evidence" value="ECO:0007669"/>
    <property type="project" value="InterPro"/>
</dbReference>
<dbReference type="GO" id="GO:0005654">
    <property type="term" value="C:nucleoplasm"/>
    <property type="evidence" value="ECO:0007669"/>
    <property type="project" value="TreeGrafter"/>
</dbReference>
<dbReference type="PANTHER" id="PTHR14890">
    <property type="entry name" value="FANCONI ANEMIA CORE COMPLEX-ASSOCIATED PROTEIN 100"/>
    <property type="match status" value="1"/>
</dbReference>
<organism evidence="1 2">
    <name type="scientific">Magallana gigas</name>
    <name type="common">Pacific oyster</name>
    <name type="synonym">Crassostrea gigas</name>
    <dbReference type="NCBI Taxonomy" id="29159"/>
    <lineage>
        <taxon>Eukaryota</taxon>
        <taxon>Metazoa</taxon>
        <taxon>Spiralia</taxon>
        <taxon>Lophotrochozoa</taxon>
        <taxon>Mollusca</taxon>
        <taxon>Bivalvia</taxon>
        <taxon>Autobranchia</taxon>
        <taxon>Pteriomorphia</taxon>
        <taxon>Ostreida</taxon>
        <taxon>Ostreoidea</taxon>
        <taxon>Ostreidae</taxon>
        <taxon>Magallana</taxon>
    </lineage>
</organism>
<sequence>QMAKSTFSAFLSLIRTHVKVFRNTELQAIIQIPEKVQSFSITQGNSSKSEEWILLVGSSTGKIYRTNDLEYRTQLKQAHLEYQTSLENQQIFTDLLDPQASDIKDIDNTKGPVIVSPESFVHILSSAHVLLSLKSPILDLCQTLGFIFAVIKDDDSVKVESFSSDISSKLASPLTFHVLQKRSCIQNTQNVFHLYILTCDLIQSPNQERSGTTIDLSNELFKSIGGEEVTLCNSPLLLLTSDEGSVYFSALSPHLSSHEQCNFSLLYPTSKPIKNVQSSRIALREKTNPGPDSALDWKVINGLVICSSNGDSAVLTCDKKYGAQYVPFTVPCSINDVKIVGTKMYISSGEDLLVADFTLLEKDDKYYVEMDKMTSLKFAGALKIHCVLDTSLVEETVSHILCGTESGRVSEIDVGLRLKQPATQRTQEQGRHIKELLTAIENCQLQIQRLTCKEDRQKEFISQLNVASYLMNSERLFQCEYSVLQKVKEGGFFLALKATNQSGVKLSCDWSLLVNVHQTYKHKTSSGSEKMNMGLNPNECVHIQVDLPSQDVKVHYKVTVALCLHYPVDLVDLPVPSKDSFLSILIDQKTTDILHFLFDEKCLHRKTFQTGFNLHAAITEAALRRPVSSPLSDTVPPNREDTPYHMNLFRSATLLQKTEISVHGQDMDAVLRFLTQPCQQPVNIENHEAKLVDPTGEPVKISIQVFDTDTGISMLKLTIISREISLAAAVREAISRYLQITDKALVDEHIPKEYLLKGTLPSSDLSSALISSVTKGDVVNVYRRLRCGHAE</sequence>
<dbReference type="InterPro" id="IPR029251">
    <property type="entry name" value="Faap100"/>
</dbReference>
<proteinExistence type="predicted"/>
<protein>
    <submittedName>
        <fullName evidence="1">Uncharacterized protein</fullName>
    </submittedName>
</protein>
<dbReference type="PANTHER" id="PTHR14890:SF1">
    <property type="entry name" value="FANCONI ANEMIA CORE COMPLEX-ASSOCIATED PROTEIN 100"/>
    <property type="match status" value="1"/>
</dbReference>
<dbReference type="AlphaFoldDB" id="A0A8W8JBI3"/>
<keyword evidence="2" id="KW-1185">Reference proteome</keyword>
<reference evidence="1" key="1">
    <citation type="submission" date="2022-08" db="UniProtKB">
        <authorList>
            <consortium name="EnsemblMetazoa"/>
        </authorList>
    </citation>
    <scope>IDENTIFICATION</scope>
    <source>
        <strain evidence="1">05x7-T-G4-1.051#20</strain>
    </source>
</reference>
<dbReference type="Proteomes" id="UP000005408">
    <property type="component" value="Unassembled WGS sequence"/>
</dbReference>
<evidence type="ECO:0000313" key="2">
    <source>
        <dbReference type="Proteomes" id="UP000005408"/>
    </source>
</evidence>
<name>A0A8W8JBI3_MAGGI</name>
<dbReference type="EnsemblMetazoa" id="G17734.2">
    <property type="protein sequence ID" value="G17734.2:cds"/>
    <property type="gene ID" value="G17734"/>
</dbReference>
<evidence type="ECO:0000313" key="1">
    <source>
        <dbReference type="EnsemblMetazoa" id="G17734.2:cds"/>
    </source>
</evidence>
<accession>A0A8W8JBI3</accession>
<dbReference type="GO" id="GO:0036297">
    <property type="term" value="P:interstrand cross-link repair"/>
    <property type="evidence" value="ECO:0007669"/>
    <property type="project" value="InterPro"/>
</dbReference>